<feature type="chain" id="PRO_5035778443" description="SH3 domain-containing protein" evidence="5">
    <location>
        <begin position="18"/>
        <end position="1407"/>
    </location>
</feature>
<keyword evidence="4" id="KW-1133">Transmembrane helix</keyword>
<dbReference type="GO" id="GO:1902929">
    <property type="term" value="C:plasma membrane of growing cell tip"/>
    <property type="evidence" value="ECO:0007669"/>
    <property type="project" value="TreeGrafter"/>
</dbReference>
<organism evidence="7 8">
    <name type="scientific">Cyclocybe aegerita</name>
    <name type="common">Black poplar mushroom</name>
    <name type="synonym">Agrocybe aegerita</name>
    <dbReference type="NCBI Taxonomy" id="1973307"/>
    <lineage>
        <taxon>Eukaryota</taxon>
        <taxon>Fungi</taxon>
        <taxon>Dikarya</taxon>
        <taxon>Basidiomycota</taxon>
        <taxon>Agaricomycotina</taxon>
        <taxon>Agaricomycetes</taxon>
        <taxon>Agaricomycetidae</taxon>
        <taxon>Agaricales</taxon>
        <taxon>Agaricineae</taxon>
        <taxon>Bolbitiaceae</taxon>
        <taxon>Cyclocybe</taxon>
    </lineage>
</organism>
<feature type="signal peptide" evidence="5">
    <location>
        <begin position="1"/>
        <end position="17"/>
    </location>
</feature>
<dbReference type="InterPro" id="IPR001452">
    <property type="entry name" value="SH3_domain"/>
</dbReference>
<proteinExistence type="predicted"/>
<dbReference type="InterPro" id="IPR048266">
    <property type="entry name" value="Rax2-like_second"/>
</dbReference>
<dbReference type="InterPro" id="IPR011043">
    <property type="entry name" value="Gal_Oxase/kelch_b-propeller"/>
</dbReference>
<dbReference type="OrthoDB" id="2503993at2759"/>
<dbReference type="SUPFAM" id="SSF50044">
    <property type="entry name" value="SH3-domain"/>
    <property type="match status" value="1"/>
</dbReference>
<dbReference type="Pfam" id="PF20843">
    <property type="entry name" value="Rax2_3"/>
    <property type="match status" value="1"/>
</dbReference>
<keyword evidence="4" id="KW-0812">Transmembrane</keyword>
<dbReference type="Gene3D" id="2.30.30.40">
    <property type="entry name" value="SH3 Domains"/>
    <property type="match status" value="1"/>
</dbReference>
<keyword evidence="8" id="KW-1185">Reference proteome</keyword>
<reference evidence="7 8" key="1">
    <citation type="submission" date="2020-01" db="EMBL/GenBank/DDBJ databases">
        <authorList>
            <person name="Gupta K D."/>
        </authorList>
    </citation>
    <scope>NUCLEOTIDE SEQUENCE [LARGE SCALE GENOMIC DNA]</scope>
</reference>
<evidence type="ECO:0000256" key="1">
    <source>
        <dbReference type="ARBA" id="ARBA00022443"/>
    </source>
</evidence>
<dbReference type="PANTHER" id="PTHR31778">
    <property type="entry name" value="BUD SITE SELECTION PROTEIN RAX2"/>
    <property type="match status" value="1"/>
</dbReference>
<comment type="caution">
    <text evidence="7">The sequence shown here is derived from an EMBL/GenBank/DDBJ whole genome shotgun (WGS) entry which is preliminary data.</text>
</comment>
<dbReference type="Pfam" id="PF00018">
    <property type="entry name" value="SH3_1"/>
    <property type="match status" value="1"/>
</dbReference>
<dbReference type="InterPro" id="IPR036028">
    <property type="entry name" value="SH3-like_dom_sf"/>
</dbReference>
<dbReference type="SUPFAM" id="SSF50965">
    <property type="entry name" value="Galactose oxidase, central domain"/>
    <property type="match status" value="3"/>
</dbReference>
<evidence type="ECO:0000313" key="7">
    <source>
        <dbReference type="EMBL" id="CAA7259277.1"/>
    </source>
</evidence>
<evidence type="ECO:0000259" key="6">
    <source>
        <dbReference type="PROSITE" id="PS50002"/>
    </source>
</evidence>
<protein>
    <recommendedName>
        <fullName evidence="6">SH3 domain-containing protein</fullName>
    </recommendedName>
</protein>
<accession>A0A8S0XKB7</accession>
<evidence type="ECO:0000256" key="2">
    <source>
        <dbReference type="PROSITE-ProRule" id="PRU00192"/>
    </source>
</evidence>
<dbReference type="SMART" id="SM00326">
    <property type="entry name" value="SH3"/>
    <property type="match status" value="1"/>
</dbReference>
<dbReference type="PANTHER" id="PTHR31778:SF2">
    <property type="entry name" value="BUD SITE SELECTION PROTEIN RAX2"/>
    <property type="match status" value="1"/>
</dbReference>
<dbReference type="InterPro" id="IPR024982">
    <property type="entry name" value="Rax2-like_C"/>
</dbReference>
<name>A0A8S0XKB7_CYCAE</name>
<dbReference type="Pfam" id="PF12768">
    <property type="entry name" value="Rax2"/>
    <property type="match status" value="1"/>
</dbReference>
<feature type="region of interest" description="Disordered" evidence="3">
    <location>
        <begin position="1309"/>
        <end position="1334"/>
    </location>
</feature>
<dbReference type="InterPro" id="IPR048265">
    <property type="entry name" value="Rax2-like_third"/>
</dbReference>
<evidence type="ECO:0000256" key="3">
    <source>
        <dbReference type="SAM" id="MobiDB-lite"/>
    </source>
</evidence>
<feature type="domain" description="SH3" evidence="6">
    <location>
        <begin position="1350"/>
        <end position="1407"/>
    </location>
</feature>
<dbReference type="Pfam" id="PF20842">
    <property type="entry name" value="Rax2_2"/>
    <property type="match status" value="1"/>
</dbReference>
<feature type="transmembrane region" description="Helical" evidence="4">
    <location>
        <begin position="1228"/>
        <end position="1259"/>
    </location>
</feature>
<dbReference type="InterPro" id="IPR015915">
    <property type="entry name" value="Kelch-typ_b-propeller"/>
</dbReference>
<dbReference type="Proteomes" id="UP000467700">
    <property type="component" value="Unassembled WGS sequence"/>
</dbReference>
<evidence type="ECO:0000313" key="8">
    <source>
        <dbReference type="Proteomes" id="UP000467700"/>
    </source>
</evidence>
<evidence type="ECO:0000256" key="4">
    <source>
        <dbReference type="SAM" id="Phobius"/>
    </source>
</evidence>
<dbReference type="PROSITE" id="PS50002">
    <property type="entry name" value="SH3"/>
    <property type="match status" value="1"/>
</dbReference>
<dbReference type="Gene3D" id="2.120.10.80">
    <property type="entry name" value="Kelch-type beta propeller"/>
    <property type="match status" value="2"/>
</dbReference>
<dbReference type="EMBL" id="CACVBS010000013">
    <property type="protein sequence ID" value="CAA7259277.1"/>
    <property type="molecule type" value="Genomic_DNA"/>
</dbReference>
<keyword evidence="4" id="KW-0472">Membrane</keyword>
<gene>
    <name evidence="7" type="ORF">AAE3_LOCUS1526</name>
</gene>
<sequence>MIPPTLLALLAAHVVHAALPQVDFNRMGTVGLAGAFAGLDLFSDSPVSFDPATSTLLSRAKDGSLTRLASTNSGGSILAGCALDNTFYLAGDFSSINGIAASNIASYSPSSGDFAAVGSNSPNGQVNALFCDTKDNKLWAGGRFSSPGSSIAVYDPEAGSWASAPFTGIAGAQAQVNSISTNSSDESIFFAGSFLTGFGNANAALNGTNNPNVPFSPGASPFSSSLVPIPLQNAQIDASPSSTQSGFSNIQNVLCPAGPDGSSNSWFAADNSTPLVTVRTFSFISANGVRLGNTFQPDHGTTGFTVTTIPDNTVQTLKYVDPTTGQNTTCSDPCPLSTDSSILYQDFLFDRPLSITGVQIKLSQFTGASAGLHFLQLLSSGAFASSIGQNNGPSCFAPGPSNATQTGQWSALQVDTGIPGTVQNILVSSVPVGTSSSSGPTLTWMPYVSAAGNYDIRFYVPGCIELKDCAARTSVQVTVFPGGGLPPFIQTVSQQNTENAMTTVYSGPILPTSPDFSTTIRMALADSPVGTGENGQWTILADRVELVLTSANATASSDGTNGTGGVGGLARGFGFFEWPRSASSTSGIDGRRAFPNSTLTSLDTLGFDVLSGLGGVNALASPNLGLNAVAFHSSGIFVGGSFALTSGPASGSSNIISFKNGVLAGLADGGLNGEVLSLLLNGDQLFVGGSFKDTRSGSTGDRLSGIGIYNAQTNSWTPLNAGVDGAVFSMGLVENQIQVAGNFTKILSSPNSNTGIDAPGFAAWDIETSTWVNSGGFVSGRMSFVGNADSSTQFVAGSVSASRKFGASGLVMLQNGDENGPEVFPLSVDLSGAVSSSASSSSLTRRTPKPRSAWMSHMKFSHLFARQSSPSQQTPLPAALPAVAPAVLAGAFWKNGSQEVAILGGNFSFVATGASSSSEAVAIYDQETSTVQGLSGAQINGIVRTLLVVGDSLFIGGEFTIPGASINGLASYDLSRNAWNLDGLQSLQPTAGSTVIVRSITQSDSRPDLILVAGSFAQAGSLRCQAICSFDMTSRQWNALGNGIQGEVSSVAYSGNNQETLVAGGSINLADNTASNVVEFNFDNATWVAVGTGSEIPGPVTALEVNSGNSSSLFAAGQSSDGTSSFLAFWNGERWSTLGSTLAQGSTVSQLTMVPLQNTHTANSIIEADRMLMISGALSTSSGNASSALYDGQSVLPYIVSTSASGTAGSVSSLFHSFKTFSFAQRRFLATGVVILISIAIAAGVVFLLALIGILWTLFSRKDDKLNKYDVAQEEDDDSAHHRPSSLLEHINAATRSTIMGASPYSNYNAEKEEKSTGGPQEQDPFGPDASNYLRAETPSDAIGGLLAEETSRPAHARYSFDGTGEGELPLNAGAEVEVLDDRDPAWWYARDVRSGQEGVVPAAYLY</sequence>
<keyword evidence="1 2" id="KW-0728">SH3 domain</keyword>
<keyword evidence="5" id="KW-0732">Signal</keyword>
<evidence type="ECO:0000256" key="5">
    <source>
        <dbReference type="SAM" id="SignalP"/>
    </source>
</evidence>